<dbReference type="STRING" id="556484.B7GEM5"/>
<dbReference type="GO" id="GO:0051603">
    <property type="term" value="P:proteolysis involved in protein catabolic process"/>
    <property type="evidence" value="ECO:0007669"/>
    <property type="project" value="TreeGrafter"/>
</dbReference>
<dbReference type="FunFam" id="3.30.830.10:FF:000012">
    <property type="entry name" value="Protease 3"/>
    <property type="match status" value="1"/>
</dbReference>
<dbReference type="GO" id="GO:0043171">
    <property type="term" value="P:peptide catabolic process"/>
    <property type="evidence" value="ECO:0007669"/>
    <property type="project" value="TreeGrafter"/>
</dbReference>
<dbReference type="InterPro" id="IPR050626">
    <property type="entry name" value="Peptidase_M16"/>
</dbReference>
<keyword evidence="4" id="KW-0479">Metal-binding</keyword>
<feature type="domain" description="Peptidase M16 N-terminal" evidence="8">
    <location>
        <begin position="45"/>
        <end position="180"/>
    </location>
</feature>
<dbReference type="PANTHER" id="PTHR43690:SF18">
    <property type="entry name" value="INSULIN-DEGRADING ENZYME-RELATED"/>
    <property type="match status" value="1"/>
</dbReference>
<evidence type="ECO:0000256" key="1">
    <source>
        <dbReference type="ARBA" id="ARBA00001947"/>
    </source>
</evidence>
<dbReference type="KEGG" id="pti:PHATRDRAFT_50598"/>
<evidence type="ECO:0000259" key="9">
    <source>
        <dbReference type="Pfam" id="PF05193"/>
    </source>
</evidence>
<dbReference type="Pfam" id="PF16187">
    <property type="entry name" value="Peptidase_M16_M"/>
    <property type="match status" value="1"/>
</dbReference>
<dbReference type="SUPFAM" id="SSF63411">
    <property type="entry name" value="LuxS/MPP-like metallohydrolase"/>
    <property type="match status" value="4"/>
</dbReference>
<proteinExistence type="inferred from homology"/>
<reference evidence="12 13" key="1">
    <citation type="journal article" date="2008" name="Nature">
        <title>The Phaeodactylum genome reveals the evolutionary history of diatom genomes.</title>
        <authorList>
            <person name="Bowler C."/>
            <person name="Allen A.E."/>
            <person name="Badger J.H."/>
            <person name="Grimwood J."/>
            <person name="Jabbari K."/>
            <person name="Kuo A."/>
            <person name="Maheswari U."/>
            <person name="Martens C."/>
            <person name="Maumus F."/>
            <person name="Otillar R.P."/>
            <person name="Rayko E."/>
            <person name="Salamov A."/>
            <person name="Vandepoele K."/>
            <person name="Beszteri B."/>
            <person name="Gruber A."/>
            <person name="Heijde M."/>
            <person name="Katinka M."/>
            <person name="Mock T."/>
            <person name="Valentin K."/>
            <person name="Verret F."/>
            <person name="Berges J.A."/>
            <person name="Brownlee C."/>
            <person name="Cadoret J.P."/>
            <person name="Chiovitti A."/>
            <person name="Choi C.J."/>
            <person name="Coesel S."/>
            <person name="De Martino A."/>
            <person name="Detter J.C."/>
            <person name="Durkin C."/>
            <person name="Falciatore A."/>
            <person name="Fournet J."/>
            <person name="Haruta M."/>
            <person name="Huysman M.J."/>
            <person name="Jenkins B.D."/>
            <person name="Jiroutova K."/>
            <person name="Jorgensen R.E."/>
            <person name="Joubert Y."/>
            <person name="Kaplan A."/>
            <person name="Kroger N."/>
            <person name="Kroth P.G."/>
            <person name="La Roche J."/>
            <person name="Lindquist E."/>
            <person name="Lommer M."/>
            <person name="Martin-Jezequel V."/>
            <person name="Lopez P.J."/>
            <person name="Lucas S."/>
            <person name="Mangogna M."/>
            <person name="McGinnis K."/>
            <person name="Medlin L.K."/>
            <person name="Montsant A."/>
            <person name="Oudot-Le Secq M.P."/>
            <person name="Napoli C."/>
            <person name="Obornik M."/>
            <person name="Parker M.S."/>
            <person name="Petit J.L."/>
            <person name="Porcel B.M."/>
            <person name="Poulsen N."/>
            <person name="Robison M."/>
            <person name="Rychlewski L."/>
            <person name="Rynearson T.A."/>
            <person name="Schmutz J."/>
            <person name="Shapiro H."/>
            <person name="Siaut M."/>
            <person name="Stanley M."/>
            <person name="Sussman M.R."/>
            <person name="Taylor A.R."/>
            <person name="Vardi A."/>
            <person name="von Dassow P."/>
            <person name="Vyverman W."/>
            <person name="Willis A."/>
            <person name="Wyrwicz L.S."/>
            <person name="Rokhsar D.S."/>
            <person name="Weissenbach J."/>
            <person name="Armbrust E.V."/>
            <person name="Green B.R."/>
            <person name="Van de Peer Y."/>
            <person name="Grigoriev I.V."/>
        </authorList>
    </citation>
    <scope>NUCLEOTIDE SEQUENCE [LARGE SCALE GENOMIC DNA]</scope>
    <source>
        <strain evidence="12 13">CCAP 1055/1</strain>
    </source>
</reference>
<protein>
    <submittedName>
        <fullName evidence="12">Uncharacterized protein</fullName>
    </submittedName>
</protein>
<dbReference type="PANTHER" id="PTHR43690">
    <property type="entry name" value="NARDILYSIN"/>
    <property type="match status" value="1"/>
</dbReference>
<keyword evidence="3" id="KW-0645">Protease</keyword>
<dbReference type="GeneID" id="7199439"/>
<name>B7GEM5_PHATC</name>
<dbReference type="Proteomes" id="UP000000759">
    <property type="component" value="Chromosome 32"/>
</dbReference>
<dbReference type="InterPro" id="IPR007863">
    <property type="entry name" value="Peptidase_M16_C"/>
</dbReference>
<feature type="domain" description="Peptidase M16 C-terminal" evidence="9">
    <location>
        <begin position="207"/>
        <end position="384"/>
    </location>
</feature>
<dbReference type="InParanoid" id="B7GEM5"/>
<keyword evidence="5" id="KW-0378">Hydrolase</keyword>
<dbReference type="FunFam" id="3.30.830.10:FF:000005">
    <property type="entry name" value="nardilysin isoform X1"/>
    <property type="match status" value="1"/>
</dbReference>
<dbReference type="InterPro" id="IPR032632">
    <property type="entry name" value="Peptidase_M16_M"/>
</dbReference>
<feature type="domain" description="Coenzyme PQQ synthesis protein F-like C-terminal lobe" evidence="11">
    <location>
        <begin position="804"/>
        <end position="904"/>
    </location>
</feature>
<reference evidence="13" key="2">
    <citation type="submission" date="2008-08" db="EMBL/GenBank/DDBJ databases">
        <authorList>
            <consortium name="Diatom Consortium"/>
            <person name="Grigoriev I."/>
            <person name="Grimwood J."/>
            <person name="Kuo A."/>
            <person name="Otillar R.P."/>
            <person name="Salamov A."/>
            <person name="Detter J.C."/>
            <person name="Lindquist E."/>
            <person name="Shapiro H."/>
            <person name="Lucas S."/>
            <person name="Glavina del Rio T."/>
            <person name="Pitluck S."/>
            <person name="Rokhsar D."/>
            <person name="Bowler C."/>
        </authorList>
    </citation>
    <scope>GENOME REANNOTATION</scope>
    <source>
        <strain evidence="13">CCAP 1055/1</strain>
    </source>
</reference>
<dbReference type="GO" id="GO:0046872">
    <property type="term" value="F:metal ion binding"/>
    <property type="evidence" value="ECO:0007669"/>
    <property type="project" value="UniProtKB-KW"/>
</dbReference>
<evidence type="ECO:0000259" key="8">
    <source>
        <dbReference type="Pfam" id="PF00675"/>
    </source>
</evidence>
<dbReference type="InterPro" id="IPR054734">
    <property type="entry name" value="PqqF-like_C_4"/>
</dbReference>
<comment type="cofactor">
    <cofactor evidence="1">
        <name>Zn(2+)</name>
        <dbReference type="ChEBI" id="CHEBI:29105"/>
    </cofactor>
</comment>
<dbReference type="GO" id="GO:0005739">
    <property type="term" value="C:mitochondrion"/>
    <property type="evidence" value="ECO:0007669"/>
    <property type="project" value="TreeGrafter"/>
</dbReference>
<dbReference type="GO" id="GO:0004222">
    <property type="term" value="F:metalloendopeptidase activity"/>
    <property type="evidence" value="ECO:0007669"/>
    <property type="project" value="UniProtKB-ARBA"/>
</dbReference>
<dbReference type="AlphaFoldDB" id="B7GEM5"/>
<dbReference type="HOGENOM" id="CLU_004639_1_1_1"/>
<dbReference type="Pfam" id="PF05193">
    <property type="entry name" value="Peptidase_M16_C"/>
    <property type="match status" value="1"/>
</dbReference>
<evidence type="ECO:0000256" key="7">
    <source>
        <dbReference type="ARBA" id="ARBA00023049"/>
    </source>
</evidence>
<sequence length="1008" mass="113381">MSDSPSTRNADDLEVPLVDDRSYRYWTLPATSTADVVTTDRPGLRVLLVHDDSVDKGAAAVDVAVGQFQDGDLPGLAHLTEHMLFLGTQRFPQENALDSFLAAHGGHSNAYTDLEHTVYYMDVQAAQLEPALDRFGSCFEAPLLLENCVARELQAVDSEHGKNKQSDFWRYHQLTKTLLGQHNSHVYQQFGTGNLESLQPQGTAVLRQAVHDFYQRYYHTARMTLCVLGNQDLDVLQGWVEKYFGSLPSQPSDTLVEPPVPPLTPVLPQRVHVVPTRETNVLELQWCLREIQSLYRSKPTRILSHLLGHEGPGSLLAVLRERLWVQELYADDSSKTTSAFSIFCVQLELTVLGWEHVNDVVATVYRYIGLLQNEIPAWVADELQTTASTQFRFLSKSSPSDTVSRVAHQMQEFAIAHVLSGPYLVYEHDMAAVQSCLASLHVDNMLVLVASKEYTGQTTATDPWYGTQYATVALEPDALEAWRQARSAATDGSGVDFIGLHLPDRNDMLATDFELKTSPYAVFAKTNTNDSNGDNGNVPPPPRCLLDTDTCRLWYKPDTEFRMPKVNIMCVLRSATAYESVTQSVLASLWSETADELCNVFSYAASMAGLHCNFSNTRNGMELHLSGYHDKAHVLLQRIVDTVRDFRVTPDLFERIQSKLEQQFQEFLVAQPYQHAIYAGDLCLETPKWDIHDRLQCLASLTLNDLQHFGRHILARFQLEMLVHGNVTASEAVQLSDIVLLGWRPQAPLNQIDVRVVQLPAQGSEGTSTVHRFSGWNEDDENSSVCNIYQVGTMDTKMNATLGLLHHLIREPAFGQLRTQEQLGYIVHTQVKTSGDKVKSLLFLIQSDSFDPIHMDQRIEAFLVDFRHKLVQMSEPDFAANVGALCQSFLEKNKNLSEESSRYWHVITNQTYRFYRMSELAAAAQTVTKLDVLRFLDRHVLATSPYRRKLSVQVFGQNHIADLLDKTDVAGDGIVLVESANDFRRSQALFPMQASASIEDWRLDAKDD</sequence>
<evidence type="ECO:0000256" key="4">
    <source>
        <dbReference type="ARBA" id="ARBA00022723"/>
    </source>
</evidence>
<comment type="similarity">
    <text evidence="2">Belongs to the peptidase M16 family.</text>
</comment>
<dbReference type="Pfam" id="PF00675">
    <property type="entry name" value="Peptidase_M16"/>
    <property type="match status" value="1"/>
</dbReference>
<dbReference type="Pfam" id="PF22456">
    <property type="entry name" value="PqqF-like_C_4"/>
    <property type="match status" value="1"/>
</dbReference>
<evidence type="ECO:0000256" key="5">
    <source>
        <dbReference type="ARBA" id="ARBA00022801"/>
    </source>
</evidence>
<keyword evidence="13" id="KW-1185">Reference proteome</keyword>
<dbReference type="PaxDb" id="2850-Phatr50598"/>
<evidence type="ECO:0000259" key="10">
    <source>
        <dbReference type="Pfam" id="PF16187"/>
    </source>
</evidence>
<dbReference type="OrthoDB" id="952271at2759"/>
<keyword evidence="6" id="KW-0862">Zinc</keyword>
<dbReference type="RefSeq" id="XP_002185554.1">
    <property type="nucleotide sequence ID" value="XM_002185518.1"/>
</dbReference>
<dbReference type="EMBL" id="CM000634">
    <property type="protein sequence ID" value="EEC42919.1"/>
    <property type="molecule type" value="Genomic_DNA"/>
</dbReference>
<dbReference type="eggNOG" id="KOG0959">
    <property type="taxonomic scope" value="Eukaryota"/>
</dbReference>
<dbReference type="InterPro" id="IPR011249">
    <property type="entry name" value="Metalloenz_LuxS/M16"/>
</dbReference>
<organism evidence="12 13">
    <name type="scientific">Phaeodactylum tricornutum (strain CCAP 1055/1)</name>
    <dbReference type="NCBI Taxonomy" id="556484"/>
    <lineage>
        <taxon>Eukaryota</taxon>
        <taxon>Sar</taxon>
        <taxon>Stramenopiles</taxon>
        <taxon>Ochrophyta</taxon>
        <taxon>Bacillariophyta</taxon>
        <taxon>Bacillariophyceae</taxon>
        <taxon>Bacillariophycidae</taxon>
        <taxon>Naviculales</taxon>
        <taxon>Phaeodactylaceae</taxon>
        <taxon>Phaeodactylum</taxon>
    </lineage>
</organism>
<dbReference type="InterPro" id="IPR011765">
    <property type="entry name" value="Pept_M16_N"/>
</dbReference>
<evidence type="ECO:0000313" key="12">
    <source>
        <dbReference type="EMBL" id="EEC42919.1"/>
    </source>
</evidence>
<dbReference type="GO" id="GO:0005829">
    <property type="term" value="C:cytosol"/>
    <property type="evidence" value="ECO:0007669"/>
    <property type="project" value="TreeGrafter"/>
</dbReference>
<dbReference type="Gene3D" id="3.30.830.10">
    <property type="entry name" value="Metalloenzyme, LuxS/M16 peptidase-like"/>
    <property type="match status" value="4"/>
</dbReference>
<feature type="domain" description="Peptidase M16 middle/third" evidence="10">
    <location>
        <begin position="391"/>
        <end position="696"/>
    </location>
</feature>
<gene>
    <name evidence="12" type="ORF">PHATRDRAFT_50598</name>
</gene>
<evidence type="ECO:0000256" key="3">
    <source>
        <dbReference type="ARBA" id="ARBA00022670"/>
    </source>
</evidence>
<evidence type="ECO:0000256" key="2">
    <source>
        <dbReference type="ARBA" id="ARBA00007261"/>
    </source>
</evidence>
<evidence type="ECO:0000256" key="6">
    <source>
        <dbReference type="ARBA" id="ARBA00022833"/>
    </source>
</evidence>
<evidence type="ECO:0000259" key="11">
    <source>
        <dbReference type="Pfam" id="PF22456"/>
    </source>
</evidence>
<keyword evidence="7" id="KW-0482">Metalloprotease</keyword>
<accession>B7GEM5</accession>
<evidence type="ECO:0000313" key="13">
    <source>
        <dbReference type="Proteomes" id="UP000000759"/>
    </source>
</evidence>